<dbReference type="CDD" id="cd00553">
    <property type="entry name" value="NAD_synthase"/>
    <property type="match status" value="1"/>
</dbReference>
<evidence type="ECO:0000256" key="1">
    <source>
        <dbReference type="ARBA" id="ARBA00004790"/>
    </source>
</evidence>
<dbReference type="AlphaFoldDB" id="A0A0F9GRQ5"/>
<proteinExistence type="predicted"/>
<dbReference type="NCBIfam" id="TIGR00552">
    <property type="entry name" value="nadE"/>
    <property type="match status" value="1"/>
</dbReference>
<dbReference type="Gene3D" id="3.40.50.620">
    <property type="entry name" value="HUPs"/>
    <property type="match status" value="1"/>
</dbReference>
<dbReference type="Pfam" id="PF02540">
    <property type="entry name" value="NAD_synthase"/>
    <property type="match status" value="1"/>
</dbReference>
<keyword evidence="3" id="KW-0547">Nucleotide-binding</keyword>
<keyword evidence="5" id="KW-0520">NAD</keyword>
<evidence type="ECO:0000256" key="5">
    <source>
        <dbReference type="ARBA" id="ARBA00023027"/>
    </source>
</evidence>
<dbReference type="PANTHER" id="PTHR23090:SF9">
    <property type="entry name" value="GLUTAMINE-DEPENDENT NAD(+) SYNTHETASE"/>
    <property type="match status" value="1"/>
</dbReference>
<organism evidence="7">
    <name type="scientific">marine sediment metagenome</name>
    <dbReference type="NCBI Taxonomy" id="412755"/>
    <lineage>
        <taxon>unclassified sequences</taxon>
        <taxon>metagenomes</taxon>
        <taxon>ecological metagenomes</taxon>
    </lineage>
</organism>
<dbReference type="PANTHER" id="PTHR23090">
    <property type="entry name" value="NH 3 /GLUTAMINE-DEPENDENT NAD + SYNTHETASE"/>
    <property type="match status" value="1"/>
</dbReference>
<dbReference type="GO" id="GO:0003952">
    <property type="term" value="F:NAD+ synthase (glutamine-hydrolyzing) activity"/>
    <property type="evidence" value="ECO:0007669"/>
    <property type="project" value="InterPro"/>
</dbReference>
<dbReference type="InterPro" id="IPR003694">
    <property type="entry name" value="NAD_synthase"/>
</dbReference>
<sequence length="255" mass="28416">MINDKDGLVKKVLSEIQAQTDIAVLGMSGGADSTLVAILSAQALGRENVYAIHMPYDIDDNATFNAKSVEIANHLGINSKKIWIDIAVDFLSSEVGHLSQLNMGNTKSRIRMVVLYSMACRLGEETGKRVRVVGTDNLSEGYINYFTKHGDGACDFFPIGDLFKSEVYQLLDMFRDEGVITNNMIDRIPSAGLWDSQTDQNEIGYSYDEMEVSIRKLMSEKPPDTKIDNDVNDMHVNGRHKSELIPIIGLRKFCD</sequence>
<evidence type="ECO:0000313" key="7">
    <source>
        <dbReference type="EMBL" id="KKL65757.1"/>
    </source>
</evidence>
<evidence type="ECO:0000259" key="6">
    <source>
        <dbReference type="Pfam" id="PF02540"/>
    </source>
</evidence>
<dbReference type="GO" id="GO:0009435">
    <property type="term" value="P:NAD+ biosynthetic process"/>
    <property type="evidence" value="ECO:0007669"/>
    <property type="project" value="UniProtKB-UniPathway"/>
</dbReference>
<dbReference type="InterPro" id="IPR014729">
    <property type="entry name" value="Rossmann-like_a/b/a_fold"/>
</dbReference>
<dbReference type="InterPro" id="IPR022310">
    <property type="entry name" value="NAD/GMP_synthase"/>
</dbReference>
<dbReference type="EMBL" id="LAZR01027429">
    <property type="protein sequence ID" value="KKL65757.1"/>
    <property type="molecule type" value="Genomic_DNA"/>
</dbReference>
<evidence type="ECO:0000256" key="2">
    <source>
        <dbReference type="ARBA" id="ARBA00022598"/>
    </source>
</evidence>
<protein>
    <recommendedName>
        <fullName evidence="6">NAD/GMP synthase domain-containing protein</fullName>
    </recommendedName>
</protein>
<name>A0A0F9GRQ5_9ZZZZ</name>
<evidence type="ECO:0000256" key="4">
    <source>
        <dbReference type="ARBA" id="ARBA00022840"/>
    </source>
</evidence>
<dbReference type="UniPathway" id="UPA00253"/>
<dbReference type="GO" id="GO:0004359">
    <property type="term" value="F:glutaminase activity"/>
    <property type="evidence" value="ECO:0007669"/>
    <property type="project" value="InterPro"/>
</dbReference>
<keyword evidence="2" id="KW-0436">Ligase</keyword>
<feature type="domain" description="NAD/GMP synthase" evidence="6">
    <location>
        <begin position="7"/>
        <end position="230"/>
    </location>
</feature>
<dbReference type="GO" id="GO:0005524">
    <property type="term" value="F:ATP binding"/>
    <property type="evidence" value="ECO:0007669"/>
    <property type="project" value="UniProtKB-KW"/>
</dbReference>
<dbReference type="SUPFAM" id="SSF52402">
    <property type="entry name" value="Adenine nucleotide alpha hydrolases-like"/>
    <property type="match status" value="1"/>
</dbReference>
<keyword evidence="4" id="KW-0067">ATP-binding</keyword>
<comment type="caution">
    <text evidence="7">The sequence shown here is derived from an EMBL/GenBank/DDBJ whole genome shotgun (WGS) entry which is preliminary data.</text>
</comment>
<gene>
    <name evidence="7" type="ORF">LCGC14_2151780</name>
</gene>
<evidence type="ECO:0000256" key="3">
    <source>
        <dbReference type="ARBA" id="ARBA00022741"/>
    </source>
</evidence>
<comment type="pathway">
    <text evidence="1">Cofactor biosynthesis; NAD(+) biosynthesis.</text>
</comment>
<accession>A0A0F9GRQ5</accession>
<dbReference type="GO" id="GO:0005737">
    <property type="term" value="C:cytoplasm"/>
    <property type="evidence" value="ECO:0007669"/>
    <property type="project" value="InterPro"/>
</dbReference>
<reference evidence="7" key="1">
    <citation type="journal article" date="2015" name="Nature">
        <title>Complex archaea that bridge the gap between prokaryotes and eukaryotes.</title>
        <authorList>
            <person name="Spang A."/>
            <person name="Saw J.H."/>
            <person name="Jorgensen S.L."/>
            <person name="Zaremba-Niedzwiedzka K."/>
            <person name="Martijn J."/>
            <person name="Lind A.E."/>
            <person name="van Eijk R."/>
            <person name="Schleper C."/>
            <person name="Guy L."/>
            <person name="Ettema T.J."/>
        </authorList>
    </citation>
    <scope>NUCLEOTIDE SEQUENCE</scope>
</reference>